<keyword evidence="3" id="KW-1185">Reference proteome</keyword>
<accession>A0A1J1IC44</accession>
<reference evidence="2 3" key="1">
    <citation type="submission" date="2015-04" db="EMBL/GenBank/DDBJ databases">
        <authorList>
            <person name="Syromyatnikov M.Y."/>
            <person name="Popov V.N."/>
        </authorList>
    </citation>
    <scope>NUCLEOTIDE SEQUENCE [LARGE SCALE GENOMIC DNA]</scope>
</reference>
<sequence>MTVYFTHNHREFALCGLNNCECAWKHLINSVLLKTKANQSFIKTIKIASRAASHFIMRVTMYQNNCFLKSEKLPFLTLVLKEKKMIIFKNCNKRESDKNQLKSMERDRKGARSSQQTTEE</sequence>
<feature type="compositionally biased region" description="Basic and acidic residues" evidence="1">
    <location>
        <begin position="95"/>
        <end position="110"/>
    </location>
</feature>
<organism evidence="2 3">
    <name type="scientific">Clunio marinus</name>
    <dbReference type="NCBI Taxonomy" id="568069"/>
    <lineage>
        <taxon>Eukaryota</taxon>
        <taxon>Metazoa</taxon>
        <taxon>Ecdysozoa</taxon>
        <taxon>Arthropoda</taxon>
        <taxon>Hexapoda</taxon>
        <taxon>Insecta</taxon>
        <taxon>Pterygota</taxon>
        <taxon>Neoptera</taxon>
        <taxon>Endopterygota</taxon>
        <taxon>Diptera</taxon>
        <taxon>Nematocera</taxon>
        <taxon>Chironomoidea</taxon>
        <taxon>Chironomidae</taxon>
        <taxon>Clunio</taxon>
    </lineage>
</organism>
<dbReference type="EMBL" id="CVRI01000047">
    <property type="protein sequence ID" value="CRK97322.1"/>
    <property type="molecule type" value="Genomic_DNA"/>
</dbReference>
<name>A0A1J1IC44_9DIPT</name>
<evidence type="ECO:0000313" key="3">
    <source>
        <dbReference type="Proteomes" id="UP000183832"/>
    </source>
</evidence>
<feature type="region of interest" description="Disordered" evidence="1">
    <location>
        <begin position="95"/>
        <end position="120"/>
    </location>
</feature>
<proteinExistence type="predicted"/>
<gene>
    <name evidence="2" type="ORF">CLUMA_CG010716</name>
</gene>
<dbReference type="Proteomes" id="UP000183832">
    <property type="component" value="Unassembled WGS sequence"/>
</dbReference>
<protein>
    <submittedName>
        <fullName evidence="2">CLUMA_CG010716, isoform A</fullName>
    </submittedName>
</protein>
<evidence type="ECO:0000313" key="2">
    <source>
        <dbReference type="EMBL" id="CRK97322.1"/>
    </source>
</evidence>
<evidence type="ECO:0000256" key="1">
    <source>
        <dbReference type="SAM" id="MobiDB-lite"/>
    </source>
</evidence>
<dbReference type="AlphaFoldDB" id="A0A1J1IC44"/>